<keyword evidence="3 5" id="KW-1133">Transmembrane helix</keyword>
<dbReference type="FunFam" id="1.20.1250.20:FF:000196">
    <property type="entry name" value="MFS toxin efflux pump (AflT)"/>
    <property type="match status" value="1"/>
</dbReference>
<feature type="transmembrane region" description="Helical" evidence="5">
    <location>
        <begin position="292"/>
        <end position="312"/>
    </location>
</feature>
<sequence length="482" mass="51043">AFTASVDDTIVATAIPRISEDFKSIEDIAWYGSAYFLTMGSFQLLYGTLYRLHSDRTVYLGALVSFVAGSTVSATARNSRSLIIGRALAGAGAAGIITGNFVIMANIIPLRQRPLYTSIVGMLVAMSSVAGPLLGGVITDHLGWRWCFWVSLPAAAAIAIVFVAVHRAHKPTVTPESWRRRLQRYDPVGTPVFLALAICFQIALQWGGAEYRWGSAQVVSLFVVSGVLLATFIGSQWYMGEDATLPPRIAKQRTMASGGFFMFCLGGAYYSAVYYLPLWFQAIRDASPSQSGILSVPLLISMVVSSILIAGAVTAAGYYTPFAILSPFLTSVGAGLLSSLQPGSSQAKIIGYQIILGTGTGIGLHQPFIAAQTVLSSSDTSTGIAFMMGSEMLGGSLFIAVAQKIFTSRLSALLLKAAPGIDAAAISKAGATQILSMVPQDRLAAVRQAYSTAVTDTFYLGTGLAAASLLGAVFMEWRSIKQ</sequence>
<keyword evidence="2 5" id="KW-0812">Transmembrane</keyword>
<evidence type="ECO:0000256" key="3">
    <source>
        <dbReference type="ARBA" id="ARBA00022989"/>
    </source>
</evidence>
<dbReference type="Pfam" id="PF07690">
    <property type="entry name" value="MFS_1"/>
    <property type="match status" value="1"/>
</dbReference>
<feature type="transmembrane region" description="Helical" evidence="5">
    <location>
        <begin position="146"/>
        <end position="168"/>
    </location>
</feature>
<evidence type="ECO:0000256" key="2">
    <source>
        <dbReference type="ARBA" id="ARBA00022692"/>
    </source>
</evidence>
<dbReference type="AlphaFoldDB" id="A0A6A6F8A1"/>
<keyword evidence="8" id="KW-1185">Reference proteome</keyword>
<dbReference type="CDD" id="cd17502">
    <property type="entry name" value="MFS_Azr1_MDR_like"/>
    <property type="match status" value="1"/>
</dbReference>
<dbReference type="PRINTS" id="PR01036">
    <property type="entry name" value="TCRTETB"/>
</dbReference>
<comment type="subcellular location">
    <subcellularLocation>
        <location evidence="1">Membrane</location>
        <topology evidence="1">Multi-pass membrane protein</topology>
    </subcellularLocation>
</comment>
<accession>A0A6A6F8A1</accession>
<feature type="transmembrane region" description="Helical" evidence="5">
    <location>
        <begin position="28"/>
        <end position="46"/>
    </location>
</feature>
<dbReference type="InterPro" id="IPR036259">
    <property type="entry name" value="MFS_trans_sf"/>
</dbReference>
<dbReference type="PANTHER" id="PTHR23501">
    <property type="entry name" value="MAJOR FACILITATOR SUPERFAMILY"/>
    <property type="match status" value="1"/>
</dbReference>
<evidence type="ECO:0000313" key="8">
    <source>
        <dbReference type="Proteomes" id="UP000799539"/>
    </source>
</evidence>
<dbReference type="Proteomes" id="UP000799539">
    <property type="component" value="Unassembled WGS sequence"/>
</dbReference>
<evidence type="ECO:0000256" key="1">
    <source>
        <dbReference type="ARBA" id="ARBA00004141"/>
    </source>
</evidence>
<dbReference type="GO" id="GO:0022857">
    <property type="term" value="F:transmembrane transporter activity"/>
    <property type="evidence" value="ECO:0007669"/>
    <property type="project" value="InterPro"/>
</dbReference>
<feature type="transmembrane region" description="Helical" evidence="5">
    <location>
        <begin position="349"/>
        <end position="369"/>
    </location>
</feature>
<dbReference type="SUPFAM" id="SSF103473">
    <property type="entry name" value="MFS general substrate transporter"/>
    <property type="match status" value="1"/>
</dbReference>
<feature type="transmembrane region" description="Helical" evidence="5">
    <location>
        <begin position="458"/>
        <end position="477"/>
    </location>
</feature>
<dbReference type="InterPro" id="IPR020846">
    <property type="entry name" value="MFS_dom"/>
</dbReference>
<feature type="domain" description="Major facilitator superfamily (MFS) profile" evidence="6">
    <location>
        <begin position="1"/>
        <end position="480"/>
    </location>
</feature>
<feature type="transmembrane region" description="Helical" evidence="5">
    <location>
        <begin position="381"/>
        <end position="401"/>
    </location>
</feature>
<feature type="transmembrane region" description="Helical" evidence="5">
    <location>
        <begin position="259"/>
        <end position="280"/>
    </location>
</feature>
<organism evidence="7 8">
    <name type="scientific">Cercospora zeae-maydis SCOH1-5</name>
    <dbReference type="NCBI Taxonomy" id="717836"/>
    <lineage>
        <taxon>Eukaryota</taxon>
        <taxon>Fungi</taxon>
        <taxon>Dikarya</taxon>
        <taxon>Ascomycota</taxon>
        <taxon>Pezizomycotina</taxon>
        <taxon>Dothideomycetes</taxon>
        <taxon>Dothideomycetidae</taxon>
        <taxon>Mycosphaerellales</taxon>
        <taxon>Mycosphaerellaceae</taxon>
        <taxon>Cercospora</taxon>
    </lineage>
</organism>
<dbReference type="GO" id="GO:0005886">
    <property type="term" value="C:plasma membrane"/>
    <property type="evidence" value="ECO:0007669"/>
    <property type="project" value="TreeGrafter"/>
</dbReference>
<gene>
    <name evidence="7" type="ORF">CERZMDRAFT_22838</name>
</gene>
<feature type="transmembrane region" description="Helical" evidence="5">
    <location>
        <begin position="58"/>
        <end position="76"/>
    </location>
</feature>
<name>A0A6A6F8A1_9PEZI</name>
<feature type="transmembrane region" description="Helical" evidence="5">
    <location>
        <begin position="188"/>
        <end position="206"/>
    </location>
</feature>
<evidence type="ECO:0000256" key="4">
    <source>
        <dbReference type="ARBA" id="ARBA00023136"/>
    </source>
</evidence>
<feature type="transmembrane region" description="Helical" evidence="5">
    <location>
        <begin position="318"/>
        <end position="337"/>
    </location>
</feature>
<feature type="non-terminal residue" evidence="7">
    <location>
        <position position="482"/>
    </location>
</feature>
<keyword evidence="4 5" id="KW-0472">Membrane</keyword>
<feature type="transmembrane region" description="Helical" evidence="5">
    <location>
        <begin position="115"/>
        <end position="134"/>
    </location>
</feature>
<dbReference type="EMBL" id="ML992689">
    <property type="protein sequence ID" value="KAF2209111.1"/>
    <property type="molecule type" value="Genomic_DNA"/>
</dbReference>
<dbReference type="OrthoDB" id="10021397at2759"/>
<dbReference type="Gene3D" id="1.20.1250.20">
    <property type="entry name" value="MFS general substrate transporter like domains"/>
    <property type="match status" value="1"/>
</dbReference>
<reference evidence="7" key="1">
    <citation type="journal article" date="2020" name="Stud. Mycol.">
        <title>101 Dothideomycetes genomes: a test case for predicting lifestyles and emergence of pathogens.</title>
        <authorList>
            <person name="Haridas S."/>
            <person name="Albert R."/>
            <person name="Binder M."/>
            <person name="Bloem J."/>
            <person name="Labutti K."/>
            <person name="Salamov A."/>
            <person name="Andreopoulos B."/>
            <person name="Baker S."/>
            <person name="Barry K."/>
            <person name="Bills G."/>
            <person name="Bluhm B."/>
            <person name="Cannon C."/>
            <person name="Castanera R."/>
            <person name="Culley D."/>
            <person name="Daum C."/>
            <person name="Ezra D."/>
            <person name="Gonzalez J."/>
            <person name="Henrissat B."/>
            <person name="Kuo A."/>
            <person name="Liang C."/>
            <person name="Lipzen A."/>
            <person name="Lutzoni F."/>
            <person name="Magnuson J."/>
            <person name="Mondo S."/>
            <person name="Nolan M."/>
            <person name="Ohm R."/>
            <person name="Pangilinan J."/>
            <person name="Park H.-J."/>
            <person name="Ramirez L."/>
            <person name="Alfaro M."/>
            <person name="Sun H."/>
            <person name="Tritt A."/>
            <person name="Yoshinaga Y."/>
            <person name="Zwiers L.-H."/>
            <person name="Turgeon B."/>
            <person name="Goodwin S."/>
            <person name="Spatafora J."/>
            <person name="Crous P."/>
            <person name="Grigoriev I."/>
        </authorList>
    </citation>
    <scope>NUCLEOTIDE SEQUENCE</scope>
    <source>
        <strain evidence="7">SCOH1-5</strain>
    </source>
</reference>
<evidence type="ECO:0000259" key="6">
    <source>
        <dbReference type="PROSITE" id="PS50850"/>
    </source>
</evidence>
<evidence type="ECO:0000313" key="7">
    <source>
        <dbReference type="EMBL" id="KAF2209111.1"/>
    </source>
</evidence>
<dbReference type="InterPro" id="IPR011701">
    <property type="entry name" value="MFS"/>
</dbReference>
<dbReference type="PANTHER" id="PTHR23501:SF199">
    <property type="entry name" value="MFS EFFLUX TRANSPORTER INPD-RELATED"/>
    <property type="match status" value="1"/>
</dbReference>
<feature type="non-terminal residue" evidence="7">
    <location>
        <position position="1"/>
    </location>
</feature>
<proteinExistence type="predicted"/>
<feature type="transmembrane region" description="Helical" evidence="5">
    <location>
        <begin position="88"/>
        <end position="109"/>
    </location>
</feature>
<protein>
    <recommendedName>
        <fullName evidence="6">Major facilitator superfamily (MFS) profile domain-containing protein</fullName>
    </recommendedName>
</protein>
<feature type="transmembrane region" description="Helical" evidence="5">
    <location>
        <begin position="218"/>
        <end position="239"/>
    </location>
</feature>
<dbReference type="PROSITE" id="PS50850">
    <property type="entry name" value="MFS"/>
    <property type="match status" value="1"/>
</dbReference>
<evidence type="ECO:0000256" key="5">
    <source>
        <dbReference type="SAM" id="Phobius"/>
    </source>
</evidence>